<gene>
    <name evidence="1" type="ORF">DAPK24_029930</name>
</gene>
<protein>
    <recommendedName>
        <fullName evidence="3">Phosducin thioredoxin-like domain-containing protein</fullName>
    </recommendedName>
</protein>
<dbReference type="Proteomes" id="UP001378960">
    <property type="component" value="Unassembled WGS sequence"/>
</dbReference>
<dbReference type="InterPro" id="IPR036249">
    <property type="entry name" value="Thioredoxin-like_sf"/>
</dbReference>
<name>A0AAV5R5F1_PICKL</name>
<dbReference type="EMBL" id="BTGB01000003">
    <property type="protein sequence ID" value="GMM46418.1"/>
    <property type="molecule type" value="Genomic_DNA"/>
</dbReference>
<comment type="caution">
    <text evidence="1">The sequence shown here is derived from an EMBL/GenBank/DDBJ whole genome shotgun (WGS) entry which is preliminary data.</text>
</comment>
<reference evidence="1 2" key="1">
    <citation type="journal article" date="2023" name="Elife">
        <title>Identification of key yeast species and microbe-microbe interactions impacting larval growth of Drosophila in the wild.</title>
        <authorList>
            <person name="Mure A."/>
            <person name="Sugiura Y."/>
            <person name="Maeda R."/>
            <person name="Honda K."/>
            <person name="Sakurai N."/>
            <person name="Takahashi Y."/>
            <person name="Watada M."/>
            <person name="Katoh T."/>
            <person name="Gotoh A."/>
            <person name="Gotoh Y."/>
            <person name="Taniguchi I."/>
            <person name="Nakamura K."/>
            <person name="Hayashi T."/>
            <person name="Katayama T."/>
            <person name="Uemura T."/>
            <person name="Hattori Y."/>
        </authorList>
    </citation>
    <scope>NUCLEOTIDE SEQUENCE [LARGE SCALE GENOMIC DNA]</scope>
    <source>
        <strain evidence="1 2">PK-24</strain>
    </source>
</reference>
<dbReference type="AlphaFoldDB" id="A0AAV5R5F1"/>
<sequence length="183" mass="21221">MTSDYGDDDDIFDQLEKESEKDGFFDKYRQEKINQLNSIIRRNNNLSNYYSEVSTNDELIELMSKKIKFGNQLLIFINENFISCQLLVNLIKEIILKNNGLFNVIIVNALTVSFIVDKLKIKTLPSLVFYNNGQQINIKIGLNGLLDDPSDIKSLSEYKLNDYISKVFSLNKRDYDSDNDYSD</sequence>
<organism evidence="1 2">
    <name type="scientific">Pichia kluyveri</name>
    <name type="common">Yeast</name>
    <dbReference type="NCBI Taxonomy" id="36015"/>
    <lineage>
        <taxon>Eukaryota</taxon>
        <taxon>Fungi</taxon>
        <taxon>Dikarya</taxon>
        <taxon>Ascomycota</taxon>
        <taxon>Saccharomycotina</taxon>
        <taxon>Pichiomycetes</taxon>
        <taxon>Pichiales</taxon>
        <taxon>Pichiaceae</taxon>
        <taxon>Pichia</taxon>
    </lineage>
</organism>
<evidence type="ECO:0000313" key="1">
    <source>
        <dbReference type="EMBL" id="GMM46418.1"/>
    </source>
</evidence>
<proteinExistence type="predicted"/>
<dbReference type="Gene3D" id="3.40.30.10">
    <property type="entry name" value="Glutaredoxin"/>
    <property type="match status" value="1"/>
</dbReference>
<evidence type="ECO:0008006" key="3">
    <source>
        <dbReference type="Google" id="ProtNLM"/>
    </source>
</evidence>
<accession>A0AAV5R5F1</accession>
<evidence type="ECO:0000313" key="2">
    <source>
        <dbReference type="Proteomes" id="UP001378960"/>
    </source>
</evidence>
<dbReference type="SUPFAM" id="SSF52833">
    <property type="entry name" value="Thioredoxin-like"/>
    <property type="match status" value="1"/>
</dbReference>
<keyword evidence="2" id="KW-1185">Reference proteome</keyword>